<dbReference type="Proteomes" id="UP000507245">
    <property type="component" value="Unassembled WGS sequence"/>
</dbReference>
<feature type="compositionally biased region" description="Polar residues" evidence="1">
    <location>
        <begin position="27"/>
        <end position="39"/>
    </location>
</feature>
<evidence type="ECO:0000313" key="3">
    <source>
        <dbReference type="Proteomes" id="UP000507245"/>
    </source>
</evidence>
<feature type="compositionally biased region" description="Basic and acidic residues" evidence="1">
    <location>
        <begin position="1"/>
        <end position="10"/>
    </location>
</feature>
<name>A0A6J5WR83_PRUAR</name>
<accession>A0A6J5WR83</accession>
<gene>
    <name evidence="2" type="ORF">ORAREDHAP_LOCUS17301</name>
</gene>
<sequence>MEREGREQTRCNRRNGGQEIDGGKLQQEASKGTAGSSISMGRKAGNTKKRLETTSGFFNSSFPATPIVKLVASVPFKWEEKPGTPLPSFSEPTLGSACPSSLPLQLITFPSPPISSHQYDYDGENEDYGDDISGNGDGEDGAPSTFNLELEAFDFETDDSFISAPALLANCLVPSMAISTAVPADKSTPTEDKSAWPETPSSPASEAGSSTSSNATGVSSLVGASFLECLFPLIPANSGFLEKIGQSGNSSLTPPEPKSAHFDRESNGSAIVWRPKTLGELIMMSRKGSYRWKAVQMRKHNLSKNSWRIELWMLHLWNWHQDDRRIVQQEEELANT</sequence>
<reference evidence="3" key="1">
    <citation type="journal article" date="2020" name="Genome Biol.">
        <title>Gamete binning: chromosome-level and haplotype-resolved genome assembly enabled by high-throughput single-cell sequencing of gamete genomes.</title>
        <authorList>
            <person name="Campoy J.A."/>
            <person name="Sun H."/>
            <person name="Goel M."/>
            <person name="Jiao W.-B."/>
            <person name="Folz-Donahue K."/>
            <person name="Wang N."/>
            <person name="Rubio M."/>
            <person name="Liu C."/>
            <person name="Kukat C."/>
            <person name="Ruiz D."/>
            <person name="Huettel B."/>
            <person name="Schneeberger K."/>
        </authorList>
    </citation>
    <scope>NUCLEOTIDE SEQUENCE [LARGE SCALE GENOMIC DNA]</scope>
    <source>
        <strain evidence="3">cv. Rojo Pasion</strain>
    </source>
</reference>
<dbReference type="OrthoDB" id="1938864at2759"/>
<evidence type="ECO:0000256" key="1">
    <source>
        <dbReference type="SAM" id="MobiDB-lite"/>
    </source>
</evidence>
<proteinExistence type="predicted"/>
<feature type="compositionally biased region" description="Low complexity" evidence="1">
    <location>
        <begin position="196"/>
        <end position="214"/>
    </location>
</feature>
<feature type="region of interest" description="Disordered" evidence="1">
    <location>
        <begin position="247"/>
        <end position="266"/>
    </location>
</feature>
<dbReference type="PANTHER" id="PTHR37767">
    <property type="entry name" value="HYDROXYPROLINE-RICH GLYCOPROTEIN FAMILY PROTEIN"/>
    <property type="match status" value="1"/>
</dbReference>
<dbReference type="PANTHER" id="PTHR37767:SF1">
    <property type="entry name" value="HYDROXYPROLINE-RICH GLYCOPROTEIN FAMILY PROTEIN"/>
    <property type="match status" value="1"/>
</dbReference>
<evidence type="ECO:0000313" key="2">
    <source>
        <dbReference type="EMBL" id="CAB4301744.1"/>
    </source>
</evidence>
<feature type="region of interest" description="Disordered" evidence="1">
    <location>
        <begin position="1"/>
        <end position="47"/>
    </location>
</feature>
<organism evidence="2 3">
    <name type="scientific">Prunus armeniaca</name>
    <name type="common">Apricot</name>
    <name type="synonym">Armeniaca vulgaris</name>
    <dbReference type="NCBI Taxonomy" id="36596"/>
    <lineage>
        <taxon>Eukaryota</taxon>
        <taxon>Viridiplantae</taxon>
        <taxon>Streptophyta</taxon>
        <taxon>Embryophyta</taxon>
        <taxon>Tracheophyta</taxon>
        <taxon>Spermatophyta</taxon>
        <taxon>Magnoliopsida</taxon>
        <taxon>eudicotyledons</taxon>
        <taxon>Gunneridae</taxon>
        <taxon>Pentapetalae</taxon>
        <taxon>rosids</taxon>
        <taxon>fabids</taxon>
        <taxon>Rosales</taxon>
        <taxon>Rosaceae</taxon>
        <taxon>Amygdaloideae</taxon>
        <taxon>Amygdaleae</taxon>
        <taxon>Prunus</taxon>
    </lineage>
</organism>
<dbReference type="AlphaFoldDB" id="A0A6J5WR83"/>
<feature type="region of interest" description="Disordered" evidence="1">
    <location>
        <begin position="183"/>
        <end position="214"/>
    </location>
</feature>
<protein>
    <submittedName>
        <fullName evidence="2">Uncharacterized protein</fullName>
    </submittedName>
</protein>
<dbReference type="EMBL" id="CAEKKB010000002">
    <property type="protein sequence ID" value="CAB4301744.1"/>
    <property type="molecule type" value="Genomic_DNA"/>
</dbReference>
<keyword evidence="3" id="KW-1185">Reference proteome</keyword>